<keyword evidence="12 18" id="KW-0408">Iron</keyword>
<evidence type="ECO:0000256" key="16">
    <source>
        <dbReference type="ARBA" id="ARBA00047816"/>
    </source>
</evidence>
<dbReference type="PRINTS" id="PR01165">
    <property type="entry name" value="CYCOXIDASEI"/>
</dbReference>
<dbReference type="Proteomes" id="UP000501387">
    <property type="component" value="Chromosome"/>
</dbReference>
<keyword evidence="14 18" id="KW-0472">Membrane</keyword>
<feature type="transmembrane region" description="Helical" evidence="18">
    <location>
        <begin position="27"/>
        <end position="49"/>
    </location>
</feature>
<evidence type="ECO:0000256" key="11">
    <source>
        <dbReference type="ARBA" id="ARBA00022989"/>
    </source>
</evidence>
<dbReference type="InterPro" id="IPR000883">
    <property type="entry name" value="Cyt_C_Oxase_1"/>
</dbReference>
<keyword evidence="8 18" id="KW-0479">Metal-binding</keyword>
<dbReference type="GO" id="GO:0006119">
    <property type="term" value="P:oxidative phosphorylation"/>
    <property type="evidence" value="ECO:0007669"/>
    <property type="project" value="UniProtKB-UniPathway"/>
</dbReference>
<dbReference type="GO" id="GO:0015990">
    <property type="term" value="P:electron transport coupled proton transport"/>
    <property type="evidence" value="ECO:0007669"/>
    <property type="project" value="InterPro"/>
</dbReference>
<feature type="transmembrane region" description="Helical" evidence="18">
    <location>
        <begin position="107"/>
        <end position="127"/>
    </location>
</feature>
<keyword evidence="4 17" id="KW-0813">Transport</keyword>
<evidence type="ECO:0000256" key="15">
    <source>
        <dbReference type="ARBA" id="ARBA00025218"/>
    </source>
</evidence>
<evidence type="ECO:0000259" key="20">
    <source>
        <dbReference type="PROSITE" id="PS50855"/>
    </source>
</evidence>
<comment type="catalytic activity">
    <reaction evidence="16 18">
        <text>4 Fe(II)-[cytochrome c] + O2 + 8 H(+)(in) = 4 Fe(III)-[cytochrome c] + 2 H2O + 4 H(+)(out)</text>
        <dbReference type="Rhea" id="RHEA:11436"/>
        <dbReference type="Rhea" id="RHEA-COMP:10350"/>
        <dbReference type="Rhea" id="RHEA-COMP:14399"/>
        <dbReference type="ChEBI" id="CHEBI:15377"/>
        <dbReference type="ChEBI" id="CHEBI:15378"/>
        <dbReference type="ChEBI" id="CHEBI:15379"/>
        <dbReference type="ChEBI" id="CHEBI:29033"/>
        <dbReference type="ChEBI" id="CHEBI:29034"/>
        <dbReference type="EC" id="7.1.1.9"/>
    </reaction>
</comment>
<evidence type="ECO:0000256" key="1">
    <source>
        <dbReference type="ARBA" id="ARBA00004141"/>
    </source>
</evidence>
<dbReference type="GO" id="GO:0046872">
    <property type="term" value="F:metal ion binding"/>
    <property type="evidence" value="ECO:0007669"/>
    <property type="project" value="UniProtKB-KW"/>
</dbReference>
<feature type="transmembrane region" description="Helical" evidence="18">
    <location>
        <begin position="377"/>
        <end position="403"/>
    </location>
</feature>
<organism evidence="21 22">
    <name type="scientific">Leucobacter insecticola</name>
    <dbReference type="NCBI Taxonomy" id="2714934"/>
    <lineage>
        <taxon>Bacteria</taxon>
        <taxon>Bacillati</taxon>
        <taxon>Actinomycetota</taxon>
        <taxon>Actinomycetes</taxon>
        <taxon>Micrococcales</taxon>
        <taxon>Microbacteriaceae</taxon>
        <taxon>Leucobacter</taxon>
    </lineage>
</organism>
<dbReference type="EMBL" id="CP049934">
    <property type="protein sequence ID" value="QIM16482.1"/>
    <property type="molecule type" value="Genomic_DNA"/>
</dbReference>
<feature type="transmembrane region" description="Helical" evidence="18">
    <location>
        <begin position="69"/>
        <end position="95"/>
    </location>
</feature>
<keyword evidence="22" id="KW-1185">Reference proteome</keyword>
<dbReference type="InterPro" id="IPR036927">
    <property type="entry name" value="Cyt_c_oxase-like_su1_sf"/>
</dbReference>
<evidence type="ECO:0000256" key="4">
    <source>
        <dbReference type="ARBA" id="ARBA00022448"/>
    </source>
</evidence>
<dbReference type="GO" id="GO:0016491">
    <property type="term" value="F:oxidoreductase activity"/>
    <property type="evidence" value="ECO:0007669"/>
    <property type="project" value="UniProtKB-KW"/>
</dbReference>
<dbReference type="GO" id="GO:0005886">
    <property type="term" value="C:plasma membrane"/>
    <property type="evidence" value="ECO:0007669"/>
    <property type="project" value="UniProtKB-SubCell"/>
</dbReference>
<keyword evidence="11 18" id="KW-1133">Transmembrane helix</keyword>
<feature type="transmembrane region" description="Helical" evidence="18">
    <location>
        <begin position="457"/>
        <end position="482"/>
    </location>
</feature>
<keyword evidence="18" id="KW-1003">Cell membrane</keyword>
<comment type="similarity">
    <text evidence="3 17">Belongs to the heme-copper respiratory oxidase family.</text>
</comment>
<keyword evidence="13 18" id="KW-0186">Copper</keyword>
<dbReference type="PROSITE" id="PS50855">
    <property type="entry name" value="COX1"/>
    <property type="match status" value="1"/>
</dbReference>
<feature type="transmembrane region" description="Helical" evidence="18">
    <location>
        <begin position="156"/>
        <end position="182"/>
    </location>
</feature>
<dbReference type="InterPro" id="IPR023616">
    <property type="entry name" value="Cyt_c_oxase-like_su1_dom"/>
</dbReference>
<evidence type="ECO:0000256" key="5">
    <source>
        <dbReference type="ARBA" id="ARBA00022617"/>
    </source>
</evidence>
<accession>A0A6G8FK88</accession>
<evidence type="ECO:0000256" key="18">
    <source>
        <dbReference type="RuleBase" id="RU363061"/>
    </source>
</evidence>
<comment type="subcellular location">
    <subcellularLocation>
        <location evidence="18">Cell membrane</location>
        <topology evidence="18">Multi-pass membrane protein</topology>
    </subcellularLocation>
    <subcellularLocation>
        <location evidence="1">Membrane</location>
        <topology evidence="1">Multi-pass membrane protein</topology>
    </subcellularLocation>
</comment>
<comment type="function">
    <text evidence="15 18">Cytochrome c oxidase is the component of the respiratory chain that catalyzes the reduction of oxygen to water. Subunits 1-3 form the functional core of the enzyme complex. CO I is the catalytic subunit of the enzyme. Electrons originating in cytochrome c are transferred via the copper A center of subunit 2 and heme A of subunit 1 to the bimetallic center formed by heme A3 and copper B.</text>
</comment>
<keyword evidence="7 17" id="KW-0812">Transmembrane</keyword>
<feature type="region of interest" description="Disordered" evidence="19">
    <location>
        <begin position="527"/>
        <end position="551"/>
    </location>
</feature>
<evidence type="ECO:0000256" key="9">
    <source>
        <dbReference type="ARBA" id="ARBA00022967"/>
    </source>
</evidence>
<evidence type="ECO:0000256" key="12">
    <source>
        <dbReference type="ARBA" id="ARBA00023004"/>
    </source>
</evidence>
<comment type="pathway">
    <text evidence="2 18">Energy metabolism; oxidative phosphorylation.</text>
</comment>
<dbReference type="GO" id="GO:0020037">
    <property type="term" value="F:heme binding"/>
    <property type="evidence" value="ECO:0007669"/>
    <property type="project" value="InterPro"/>
</dbReference>
<dbReference type="Gene3D" id="1.20.210.10">
    <property type="entry name" value="Cytochrome c oxidase-like, subunit I domain"/>
    <property type="match status" value="1"/>
</dbReference>
<keyword evidence="5 17" id="KW-0349">Heme</keyword>
<dbReference type="SUPFAM" id="SSF81442">
    <property type="entry name" value="Cytochrome c oxidase subunit I-like"/>
    <property type="match status" value="1"/>
</dbReference>
<dbReference type="GO" id="GO:0004129">
    <property type="term" value="F:cytochrome-c oxidase activity"/>
    <property type="evidence" value="ECO:0007669"/>
    <property type="project" value="UniProtKB-EC"/>
</dbReference>
<dbReference type="CDD" id="cd01662">
    <property type="entry name" value="Ubiquinol_Oxidase_I"/>
    <property type="match status" value="1"/>
</dbReference>
<feature type="transmembrane region" description="Helical" evidence="18">
    <location>
        <begin position="415"/>
        <end position="437"/>
    </location>
</feature>
<dbReference type="EC" id="7.1.1.9" evidence="18"/>
<keyword evidence="10 17" id="KW-0249">Electron transport</keyword>
<dbReference type="InterPro" id="IPR023615">
    <property type="entry name" value="Cyt_c_Oxase_su1_BS"/>
</dbReference>
<dbReference type="PANTHER" id="PTHR10422:SF18">
    <property type="entry name" value="CYTOCHROME C OXIDASE SUBUNIT 1"/>
    <property type="match status" value="1"/>
</dbReference>
<evidence type="ECO:0000256" key="17">
    <source>
        <dbReference type="RuleBase" id="RU000370"/>
    </source>
</evidence>
<evidence type="ECO:0000313" key="22">
    <source>
        <dbReference type="Proteomes" id="UP000501387"/>
    </source>
</evidence>
<dbReference type="KEGG" id="lins:G7067_08705"/>
<dbReference type="NCBIfam" id="TIGR02891">
    <property type="entry name" value="CtaD_CoxA"/>
    <property type="match status" value="1"/>
</dbReference>
<dbReference type="PROSITE" id="PS00077">
    <property type="entry name" value="COX1_CUB"/>
    <property type="match status" value="1"/>
</dbReference>
<keyword evidence="9" id="KW-1278">Translocase</keyword>
<evidence type="ECO:0000256" key="14">
    <source>
        <dbReference type="ARBA" id="ARBA00023136"/>
    </source>
</evidence>
<sequence>MRDSRNMKKGNVIVSWLTSTDHKVIGYMYLISSFVWFLVGGLMALLIRAQLFAPGLEVVATKEQYNQLFTMHGTIMLLMFATPLFAGFANVMMPLQIGAPDVAFPRLNALAFWLFTFGSLIAVGGFLTPQGAASFGWFAYAPLSELTYSPGDGGNLWVLGLGIGGFGTIMGGVNFITTIVTMRAPGMTMWRMSVFTWNTMITSILILLIFPVLAAAFFGLAADRIFGAQIFSGEGGAILWQHLFWFFGHPEVYVIALPFFGIVSEIFPVFSRKPIFGYKTLIYATISIAALSMTVWAHHMYVTGSVLLPFFALMTMLIAVPTGVKIFNWLGTMWRGSITFETPMLWALGFLVSFVFGGLTGVILASPALDFHLSDTYFVVAHFHYVIFGTVVFAMFAGFYFWWPKWTGKMLNERLGKIHFWVLFIGFHMTFLVQHWLGVMAMPRRYYTYLPADGVTWGNQLSTVGAMVLGVSMIPFLLNVYITARRAPKVTVDDPWGYGRSLEWATSCPPPRHNFTSIPRIRSESPAFDLNHPEVSGVEQPKPAPALAEKK</sequence>
<feature type="transmembrane region" description="Helical" evidence="18">
    <location>
        <begin position="194"/>
        <end position="218"/>
    </location>
</feature>
<evidence type="ECO:0000256" key="6">
    <source>
        <dbReference type="ARBA" id="ARBA00022660"/>
    </source>
</evidence>
<reference evidence="21 22" key="1">
    <citation type="submission" date="2020-03" db="EMBL/GenBank/DDBJ databases">
        <title>Leucobacter sp. nov., isolated from beetles.</title>
        <authorList>
            <person name="Hyun D.-W."/>
            <person name="Bae J.-W."/>
        </authorList>
    </citation>
    <scope>NUCLEOTIDE SEQUENCE [LARGE SCALE GENOMIC DNA]</scope>
    <source>
        <strain evidence="21 22">HDW9B</strain>
    </source>
</reference>
<evidence type="ECO:0000256" key="8">
    <source>
        <dbReference type="ARBA" id="ARBA00022723"/>
    </source>
</evidence>
<evidence type="ECO:0000256" key="19">
    <source>
        <dbReference type="SAM" id="MobiDB-lite"/>
    </source>
</evidence>
<keyword evidence="6 17" id="KW-0679">Respiratory chain</keyword>
<dbReference type="InterPro" id="IPR014241">
    <property type="entry name" value="Cyt_c_oxidase_su1_bac"/>
</dbReference>
<name>A0A6G8FK88_9MICO</name>
<feature type="transmembrane region" description="Helical" evidence="18">
    <location>
        <begin position="252"/>
        <end position="270"/>
    </location>
</feature>
<evidence type="ECO:0000256" key="13">
    <source>
        <dbReference type="ARBA" id="ARBA00023008"/>
    </source>
</evidence>
<gene>
    <name evidence="21" type="primary">ctaD</name>
    <name evidence="21" type="ORF">G7067_08705</name>
</gene>
<evidence type="ECO:0000256" key="3">
    <source>
        <dbReference type="ARBA" id="ARBA00009578"/>
    </source>
</evidence>
<evidence type="ECO:0000256" key="10">
    <source>
        <dbReference type="ARBA" id="ARBA00022982"/>
    </source>
</evidence>
<evidence type="ECO:0000313" key="21">
    <source>
        <dbReference type="EMBL" id="QIM16482.1"/>
    </source>
</evidence>
<dbReference type="GO" id="GO:0022904">
    <property type="term" value="P:respiratory electron transport chain"/>
    <property type="evidence" value="ECO:0007669"/>
    <property type="project" value="TreeGrafter"/>
</dbReference>
<dbReference type="AlphaFoldDB" id="A0A6G8FK88"/>
<evidence type="ECO:0000256" key="2">
    <source>
        <dbReference type="ARBA" id="ARBA00004673"/>
    </source>
</evidence>
<feature type="transmembrane region" description="Helical" evidence="18">
    <location>
        <begin position="307"/>
        <end position="331"/>
    </location>
</feature>
<protein>
    <recommendedName>
        <fullName evidence="18">Cytochrome c oxidase subunit 1</fullName>
        <ecNumber evidence="18">7.1.1.9</ecNumber>
    </recommendedName>
</protein>
<keyword evidence="21" id="KW-0560">Oxidoreductase</keyword>
<feature type="transmembrane region" description="Helical" evidence="18">
    <location>
        <begin position="343"/>
        <end position="365"/>
    </location>
</feature>
<feature type="domain" description="Cytochrome oxidase subunit I profile" evidence="20">
    <location>
        <begin position="16"/>
        <end position="522"/>
    </location>
</feature>
<dbReference type="Pfam" id="PF00115">
    <property type="entry name" value="COX1"/>
    <property type="match status" value="1"/>
</dbReference>
<proteinExistence type="inferred from homology"/>
<dbReference type="UniPathway" id="UPA00705"/>
<feature type="transmembrane region" description="Helical" evidence="18">
    <location>
        <begin position="282"/>
        <end position="301"/>
    </location>
</feature>
<dbReference type="PANTHER" id="PTHR10422">
    <property type="entry name" value="CYTOCHROME C OXIDASE SUBUNIT 1"/>
    <property type="match status" value="1"/>
</dbReference>
<evidence type="ECO:0000256" key="7">
    <source>
        <dbReference type="ARBA" id="ARBA00022692"/>
    </source>
</evidence>